<dbReference type="PANTHER" id="PTHR11927:SF9">
    <property type="entry name" value="L-FUCOSYLTRANSFERASE"/>
    <property type="match status" value="1"/>
</dbReference>
<dbReference type="KEGG" id="vg:55001885"/>
<evidence type="ECO:0000256" key="1">
    <source>
        <dbReference type="ARBA" id="ARBA00022676"/>
    </source>
</evidence>
<dbReference type="Pfam" id="PF01531">
    <property type="entry name" value="Glyco_transf_11"/>
    <property type="match status" value="1"/>
</dbReference>
<evidence type="ECO:0000256" key="2">
    <source>
        <dbReference type="ARBA" id="ARBA00022679"/>
    </source>
</evidence>
<dbReference type="InterPro" id="IPR002516">
    <property type="entry name" value="Glyco_trans_11"/>
</dbReference>
<dbReference type="RefSeq" id="YP_009810863.1">
    <property type="nucleotide sequence ID" value="NC_048049.1"/>
</dbReference>
<name>A0A385EF44_9CAUD</name>
<dbReference type="CDD" id="cd11301">
    <property type="entry name" value="Fut1_Fut2_like"/>
    <property type="match status" value="1"/>
</dbReference>
<dbReference type="Proteomes" id="UP000257648">
    <property type="component" value="Segment"/>
</dbReference>
<protein>
    <submittedName>
        <fullName evidence="3">Alpha-1,2-fucosyltransferase</fullName>
    </submittedName>
</protein>
<evidence type="ECO:0000313" key="4">
    <source>
        <dbReference type="Proteomes" id="UP000257648"/>
    </source>
</evidence>
<reference evidence="4" key="1">
    <citation type="submission" date="2018-05" db="EMBL/GenBank/DDBJ databases">
        <authorList>
            <person name="You S."/>
        </authorList>
    </citation>
    <scope>NUCLEOTIDE SEQUENCE [LARGE SCALE GENOMIC DNA]</scope>
</reference>
<dbReference type="PANTHER" id="PTHR11927">
    <property type="entry name" value="GALACTOSIDE 2-L-FUCOSYLTRANSFERASE"/>
    <property type="match status" value="1"/>
</dbReference>
<accession>A0A385EF44</accession>
<dbReference type="GO" id="GO:0008107">
    <property type="term" value="F:galactoside 2-alpha-L-fucosyltransferase activity"/>
    <property type="evidence" value="ECO:0007669"/>
    <property type="project" value="InterPro"/>
</dbReference>
<sequence>MFQYASLRGIAARRGYDFGIPKSNFENEWYEHQLFEVFELPHLPKSNIGMLDMGHAPFAKERGFEFDELLFNQCPNDVSLWGFYQSEKYFKHIEASIREDFTFREEIRTPCQEIFQWDNPISLHVRRTDYLQNSGNHYNLGMDYYEKALNEFEPDRQVLVFSDDPQWCAEQKLFEDDRFCISETNDNRLDLCLMSMCKTHIIANSSFSWWGAWLSGFDDVIAPMKWFGPNNKDKSLTDLIPKNWKQLDSN</sequence>
<proteinExistence type="predicted"/>
<organism evidence="3 4">
    <name type="scientific">Synechococcus phage S-T4</name>
    <dbReference type="NCBI Taxonomy" id="2268578"/>
    <lineage>
        <taxon>Viruses</taxon>
        <taxon>Duplodnaviria</taxon>
        <taxon>Heunggongvirae</taxon>
        <taxon>Uroviricota</taxon>
        <taxon>Caudoviricetes</taxon>
        <taxon>Pantevenvirales</taxon>
        <taxon>Kyanoviridae</taxon>
        <taxon>Tamkungvirus</taxon>
        <taxon>Tamkungvirus ST4</taxon>
    </lineage>
</organism>
<keyword evidence="4" id="KW-1185">Reference proteome</keyword>
<dbReference type="GeneID" id="55001885"/>
<evidence type="ECO:0000313" key="3">
    <source>
        <dbReference type="EMBL" id="AXQ70504.1"/>
    </source>
</evidence>
<dbReference type="GO" id="GO:0016020">
    <property type="term" value="C:membrane"/>
    <property type="evidence" value="ECO:0007669"/>
    <property type="project" value="InterPro"/>
</dbReference>
<keyword evidence="2 3" id="KW-0808">Transferase</keyword>
<dbReference type="Gene3D" id="3.40.50.11350">
    <property type="match status" value="1"/>
</dbReference>
<keyword evidence="1 3" id="KW-0328">Glycosyltransferase</keyword>
<dbReference type="EMBL" id="MH412654">
    <property type="protein sequence ID" value="AXQ70504.1"/>
    <property type="molecule type" value="Genomic_DNA"/>
</dbReference>
<dbReference type="GO" id="GO:0005975">
    <property type="term" value="P:carbohydrate metabolic process"/>
    <property type="evidence" value="ECO:0007669"/>
    <property type="project" value="InterPro"/>
</dbReference>